<dbReference type="Proteomes" id="UP000694005">
    <property type="component" value="Chromosome A01"/>
</dbReference>
<sequence>MAHEQKPKSDEAKILSDDSTRVTEMQKSVCRFHWLGFNQSFRLLSIH</sequence>
<organism evidence="2">
    <name type="scientific">Brassica campestris</name>
    <name type="common">Field mustard</name>
    <dbReference type="NCBI Taxonomy" id="3711"/>
    <lineage>
        <taxon>Eukaryota</taxon>
        <taxon>Viridiplantae</taxon>
        <taxon>Streptophyta</taxon>
        <taxon>Embryophyta</taxon>
        <taxon>Tracheophyta</taxon>
        <taxon>Spermatophyta</taxon>
        <taxon>Magnoliopsida</taxon>
        <taxon>eudicotyledons</taxon>
        <taxon>Gunneridae</taxon>
        <taxon>Pentapetalae</taxon>
        <taxon>rosids</taxon>
        <taxon>malvids</taxon>
        <taxon>Brassicales</taxon>
        <taxon>Brassicaceae</taxon>
        <taxon>Brassiceae</taxon>
        <taxon>Brassica</taxon>
    </lineage>
</organism>
<evidence type="ECO:0000313" key="1">
    <source>
        <dbReference type="EMBL" id="CAG7887579.1"/>
    </source>
</evidence>
<evidence type="ECO:0000313" key="2">
    <source>
        <dbReference type="EMBL" id="VDC75081.1"/>
    </source>
</evidence>
<protein>
    <submittedName>
        <fullName evidence="1">Uncharacterized protein</fullName>
    </submittedName>
</protein>
<accession>A0A3P5ZQL8</accession>
<dbReference type="EMBL" id="LR031571">
    <property type="protein sequence ID" value="VDC75081.1"/>
    <property type="molecule type" value="Genomic_DNA"/>
</dbReference>
<dbReference type="EMBL" id="LS974617">
    <property type="protein sequence ID" value="CAG7887579.1"/>
    <property type="molecule type" value="Genomic_DNA"/>
</dbReference>
<gene>
    <name evidence="2" type="ORF">BRAA01T01583Z</name>
    <name evidence="1" type="ORF">BRAPAZ1V2_A01P16550.2</name>
</gene>
<dbReference type="AlphaFoldDB" id="A0A3P5ZQL8"/>
<reference evidence="2" key="1">
    <citation type="submission" date="2018-11" db="EMBL/GenBank/DDBJ databases">
        <authorList>
            <consortium name="Genoscope - CEA"/>
            <person name="William W."/>
        </authorList>
    </citation>
    <scope>NUCLEOTIDE SEQUENCE</scope>
</reference>
<dbReference type="Gramene" id="A01p16550.2_BraZ1">
    <property type="protein sequence ID" value="A01p16550.2_BraZ1.CDS.1"/>
    <property type="gene ID" value="A01g16550.2_BraZ1"/>
</dbReference>
<proteinExistence type="predicted"/>
<name>A0A3P5ZQL8_BRACM</name>